<evidence type="ECO:0000313" key="2">
    <source>
        <dbReference type="Proteomes" id="UP001271249"/>
    </source>
</evidence>
<organism evidence="1 2">
    <name type="scientific">Mesorhizobium captivum</name>
    <dbReference type="NCBI Taxonomy" id="3072319"/>
    <lineage>
        <taxon>Bacteria</taxon>
        <taxon>Pseudomonadati</taxon>
        <taxon>Pseudomonadota</taxon>
        <taxon>Alphaproteobacteria</taxon>
        <taxon>Hyphomicrobiales</taxon>
        <taxon>Phyllobacteriaceae</taxon>
        <taxon>Mesorhizobium</taxon>
    </lineage>
</organism>
<dbReference type="Proteomes" id="UP001271249">
    <property type="component" value="Unassembled WGS sequence"/>
</dbReference>
<dbReference type="EMBL" id="JAVIJC010000034">
    <property type="protein sequence ID" value="MDX8495109.1"/>
    <property type="molecule type" value="Genomic_DNA"/>
</dbReference>
<accession>A0ABU4Z757</accession>
<sequence length="74" mass="8417">MSRILYRHLACCSADQSLGATTSEIVEGSIIQHAAELYGSDAPTAVAFCALEAWFEDKKDEYSFWLRVFRRLRN</sequence>
<reference evidence="1 2" key="1">
    <citation type="submission" date="2023-08" db="EMBL/GenBank/DDBJ databases">
        <title>Implementing the SeqCode for naming new Mesorhizobium species isolated from Vachellia karroo root nodules.</title>
        <authorList>
            <person name="Van Lill M."/>
        </authorList>
    </citation>
    <scope>NUCLEOTIDE SEQUENCE [LARGE SCALE GENOMIC DNA]</scope>
    <source>
        <strain evidence="1 2">VK22B</strain>
    </source>
</reference>
<name>A0ABU4Z757_9HYPH</name>
<proteinExistence type="predicted"/>
<keyword evidence="2" id="KW-1185">Reference proteome</keyword>
<comment type="caution">
    <text evidence="1">The sequence shown here is derived from an EMBL/GenBank/DDBJ whole genome shotgun (WGS) entry which is preliminary data.</text>
</comment>
<protein>
    <submittedName>
        <fullName evidence="1">Uncharacterized protein</fullName>
    </submittedName>
</protein>
<evidence type="ECO:0000313" key="1">
    <source>
        <dbReference type="EMBL" id="MDX8495109.1"/>
    </source>
</evidence>
<gene>
    <name evidence="1" type="ORF">RFN29_26470</name>
</gene>
<dbReference type="RefSeq" id="WP_320228898.1">
    <property type="nucleotide sequence ID" value="NZ_JAVIJB010000008.1"/>
</dbReference>